<dbReference type="EMBL" id="BGZK01001952">
    <property type="protein sequence ID" value="GBP88724.1"/>
    <property type="molecule type" value="Genomic_DNA"/>
</dbReference>
<feature type="compositionally biased region" description="Polar residues" evidence="1">
    <location>
        <begin position="660"/>
        <end position="669"/>
    </location>
</feature>
<protein>
    <submittedName>
        <fullName evidence="2">Nucleic-acid-binding protein from transposon X-element</fullName>
    </submittedName>
</protein>
<feature type="region of interest" description="Disordered" evidence="1">
    <location>
        <begin position="257"/>
        <end position="289"/>
    </location>
</feature>
<feature type="compositionally biased region" description="Low complexity" evidence="1">
    <location>
        <begin position="56"/>
        <end position="65"/>
    </location>
</feature>
<proteinExistence type="predicted"/>
<keyword evidence="3" id="KW-1185">Reference proteome</keyword>
<dbReference type="Proteomes" id="UP000299102">
    <property type="component" value="Unassembled WGS sequence"/>
</dbReference>
<comment type="caution">
    <text evidence="2">The sequence shown here is derived from an EMBL/GenBank/DDBJ whole genome shotgun (WGS) entry which is preliminary data.</text>
</comment>
<evidence type="ECO:0000256" key="1">
    <source>
        <dbReference type="SAM" id="MobiDB-lite"/>
    </source>
</evidence>
<name>A0A4C1ZNT9_EUMVA</name>
<dbReference type="AlphaFoldDB" id="A0A4C1ZNT9"/>
<evidence type="ECO:0000313" key="3">
    <source>
        <dbReference type="Proteomes" id="UP000299102"/>
    </source>
</evidence>
<dbReference type="STRING" id="151549.A0A4C1ZNT9"/>
<feature type="region of interest" description="Disordered" evidence="1">
    <location>
        <begin position="54"/>
        <end position="122"/>
    </location>
</feature>
<feature type="compositionally biased region" description="Basic and acidic residues" evidence="1">
    <location>
        <begin position="84"/>
        <end position="109"/>
    </location>
</feature>
<dbReference type="OrthoDB" id="7487383at2759"/>
<gene>
    <name evidence="2" type="primary">ORF1</name>
    <name evidence="2" type="ORF">EVAR_60660_1</name>
</gene>
<accession>A0A4C1ZNT9</accession>
<feature type="region of interest" description="Disordered" evidence="1">
    <location>
        <begin position="660"/>
        <end position="685"/>
    </location>
</feature>
<evidence type="ECO:0000313" key="2">
    <source>
        <dbReference type="EMBL" id="GBP88724.1"/>
    </source>
</evidence>
<feature type="compositionally biased region" description="Basic and acidic residues" evidence="1">
    <location>
        <begin position="270"/>
        <end position="281"/>
    </location>
</feature>
<reference evidence="2 3" key="1">
    <citation type="journal article" date="2019" name="Commun. Biol.">
        <title>The bagworm genome reveals a unique fibroin gene that provides high tensile strength.</title>
        <authorList>
            <person name="Kono N."/>
            <person name="Nakamura H."/>
            <person name="Ohtoshi R."/>
            <person name="Tomita M."/>
            <person name="Numata K."/>
            <person name="Arakawa K."/>
        </authorList>
    </citation>
    <scope>NUCLEOTIDE SEQUENCE [LARGE SCALE GENOMIC DNA]</scope>
</reference>
<sequence>MDQDSPCSPGAGGSGPKKQITFEFIQQVLTKELSEIGYEAPHDLVNKLIARVTPVSSRASSRAASPIKTSKNKNKRQASSSSSRRHDVLRQHSRGIDEDDLRPAGDGHRPITGAHNVSKETHSPHNVCALSGIRVEAPHKRGVPSQCHRCQRYGHASANCYVQPRYVKCLVPHWTSECSRSKDLGDKPACVNCGQEHTANYGGCPKAPKIVSKPTNRTDKKLFNNKKAPPIKDALYFPALGAKKSLKTIDDRFAPAPMPSSNPWVKKQLPRTELEPSRETNRWSPPEPAPARQYINETSTFADDIQTVMSVLNTIKSSEISEFARDLRLNPNGNKLAKLSRKLKFDIVAPLTSTHYPDDLVSRPSTIDIAITKEIALNVDCIEPIYRLVSDHRPVLLRLGPPTGGFPKPMIKITDWKRVSTVLEEVDTPALNTIPDVIETTDEIDSSIKALTNYIMTVVKKHSWEVPASVDRRKLPADALELLRAKNAALRLAYVYPSREKRFRARALQRRALKSEGYLPTPPLKKPDSSLAVDDQEKAECIADSIELQCSHTLQPHETQHISLIEEEVRQKTSLDPLDDLSQVSLDEVQKLVKGLKAKKAPGLDGINTKTHSSRRMIRAGVPQGSALSHFVYTNDIPRSSSGVQLALFADDTALYLRGQTEQTSSTSRGRARSWLDGFKPGGSR</sequence>
<organism evidence="2 3">
    <name type="scientific">Eumeta variegata</name>
    <name type="common">Bagworm moth</name>
    <name type="synonym">Eumeta japonica</name>
    <dbReference type="NCBI Taxonomy" id="151549"/>
    <lineage>
        <taxon>Eukaryota</taxon>
        <taxon>Metazoa</taxon>
        <taxon>Ecdysozoa</taxon>
        <taxon>Arthropoda</taxon>
        <taxon>Hexapoda</taxon>
        <taxon>Insecta</taxon>
        <taxon>Pterygota</taxon>
        <taxon>Neoptera</taxon>
        <taxon>Endopterygota</taxon>
        <taxon>Lepidoptera</taxon>
        <taxon>Glossata</taxon>
        <taxon>Ditrysia</taxon>
        <taxon>Tineoidea</taxon>
        <taxon>Psychidae</taxon>
        <taxon>Oiketicinae</taxon>
        <taxon>Eumeta</taxon>
    </lineage>
</organism>